<dbReference type="GO" id="GO:0005385">
    <property type="term" value="F:zinc ion transmembrane transporter activity"/>
    <property type="evidence" value="ECO:0007669"/>
    <property type="project" value="TreeGrafter"/>
</dbReference>
<dbReference type="InterPro" id="IPR058533">
    <property type="entry name" value="Cation_efflux_TM"/>
</dbReference>
<dbReference type="GO" id="GO:0016020">
    <property type="term" value="C:membrane"/>
    <property type="evidence" value="ECO:0007669"/>
    <property type="project" value="UniProtKB-SubCell"/>
</dbReference>
<comment type="caution">
    <text evidence="11">The sequence shown here is derived from an EMBL/GenBank/DDBJ whole genome shotgun (WGS) entry which is preliminary data.</text>
</comment>
<dbReference type="PANTHER" id="PTHR45820">
    <property type="entry name" value="FI23527P1"/>
    <property type="match status" value="1"/>
</dbReference>
<evidence type="ECO:0000259" key="10">
    <source>
        <dbReference type="Pfam" id="PF16916"/>
    </source>
</evidence>
<keyword evidence="4 8" id="KW-0812">Transmembrane</keyword>
<evidence type="ECO:0000256" key="3">
    <source>
        <dbReference type="ARBA" id="ARBA00022448"/>
    </source>
</evidence>
<evidence type="ECO:0000313" key="11">
    <source>
        <dbReference type="EMBL" id="GAT61948.1"/>
    </source>
</evidence>
<dbReference type="OrthoDB" id="9809646at2"/>
<comment type="subcellular location">
    <subcellularLocation>
        <location evidence="1">Membrane</location>
        <topology evidence="1">Multi-pass membrane protein</topology>
    </subcellularLocation>
</comment>
<keyword evidence="7 8" id="KW-0472">Membrane</keyword>
<reference evidence="12" key="1">
    <citation type="submission" date="2016-04" db="EMBL/GenBank/DDBJ databases">
        <title>Draft genome sequence of Paludibacter jiangxiensis strain NM7.</title>
        <authorList>
            <person name="Qiu Y."/>
            <person name="Matsuura N."/>
            <person name="Ohashi A."/>
            <person name="Tourlousse M.D."/>
            <person name="Sekiguchi Y."/>
        </authorList>
    </citation>
    <scope>NUCLEOTIDE SEQUENCE [LARGE SCALE GENOMIC DNA]</scope>
    <source>
        <strain evidence="12">NM7</strain>
    </source>
</reference>
<feature type="transmembrane region" description="Helical" evidence="8">
    <location>
        <begin position="180"/>
        <end position="197"/>
    </location>
</feature>
<dbReference type="AlphaFoldDB" id="A0A170YNY8"/>
<protein>
    <submittedName>
        <fullName evidence="11">Cobalt-zinc-cadmium efflux system protein</fullName>
    </submittedName>
</protein>
<evidence type="ECO:0000259" key="9">
    <source>
        <dbReference type="Pfam" id="PF01545"/>
    </source>
</evidence>
<keyword evidence="6 8" id="KW-1133">Transmembrane helix</keyword>
<dbReference type="PANTHER" id="PTHR45820:SF4">
    <property type="entry name" value="ZINC TRANSPORTER 63C, ISOFORM F"/>
    <property type="match status" value="1"/>
</dbReference>
<dbReference type="InterPro" id="IPR002524">
    <property type="entry name" value="Cation_efflux"/>
</dbReference>
<feature type="transmembrane region" description="Helical" evidence="8">
    <location>
        <begin position="83"/>
        <end position="105"/>
    </location>
</feature>
<dbReference type="Pfam" id="PF16916">
    <property type="entry name" value="ZT_dimer"/>
    <property type="match status" value="1"/>
</dbReference>
<evidence type="ECO:0000256" key="4">
    <source>
        <dbReference type="ARBA" id="ARBA00022692"/>
    </source>
</evidence>
<feature type="transmembrane region" description="Helical" evidence="8">
    <location>
        <begin position="156"/>
        <end position="174"/>
    </location>
</feature>
<dbReference type="InterPro" id="IPR036837">
    <property type="entry name" value="Cation_efflux_CTD_sf"/>
</dbReference>
<dbReference type="Gene3D" id="1.20.1510.10">
    <property type="entry name" value="Cation efflux protein transmembrane domain"/>
    <property type="match status" value="1"/>
</dbReference>
<evidence type="ECO:0000256" key="6">
    <source>
        <dbReference type="ARBA" id="ARBA00022989"/>
    </source>
</evidence>
<keyword evidence="12" id="KW-1185">Reference proteome</keyword>
<evidence type="ECO:0000256" key="7">
    <source>
        <dbReference type="ARBA" id="ARBA00023136"/>
    </source>
</evidence>
<dbReference type="STRING" id="681398.PJIAN_1537"/>
<sequence length="297" mass="32840">MSHDHSHHHDHASGNIVAAFFLNLGFAIIELVGGLLTNSVAILSDALHDFGDSISLGVAWYLQRLSNKKGDLNYTYGYKRFSLLGAIFISVVLLVGSIFVIQAAIGRVIHPEVSNARGMFFLAILGIAVNGAAIFRLKKGDSLNEKAVMLHFMEDVLGWIAVLIVSVVMMFVDVPVLDPILSLGISVWVLANVYKNLKASFKILMQKVPAEVNEPKLLDKIRQLDKVKDLHDVHLWTLDGERHIITLHVVTCCAISVNELSGLKTSIRNLCKEFGIYHATIEFETENEQCEFEAGCC</sequence>
<proteinExistence type="inferred from homology"/>
<dbReference type="GO" id="GO:0006882">
    <property type="term" value="P:intracellular zinc ion homeostasis"/>
    <property type="evidence" value="ECO:0007669"/>
    <property type="project" value="TreeGrafter"/>
</dbReference>
<evidence type="ECO:0000256" key="2">
    <source>
        <dbReference type="ARBA" id="ARBA00008873"/>
    </source>
</evidence>
<dbReference type="SUPFAM" id="SSF160240">
    <property type="entry name" value="Cation efflux protein cytoplasmic domain-like"/>
    <property type="match status" value="1"/>
</dbReference>
<comment type="similarity">
    <text evidence="2">Belongs to the cation diffusion facilitator (CDF) transporter (TC 2.A.4) family. SLC30A subfamily.</text>
</comment>
<evidence type="ECO:0000313" key="12">
    <source>
        <dbReference type="Proteomes" id="UP000076586"/>
    </source>
</evidence>
<dbReference type="Proteomes" id="UP000076586">
    <property type="component" value="Unassembled WGS sequence"/>
</dbReference>
<accession>A0A170YNY8</accession>
<reference evidence="12" key="2">
    <citation type="journal article" date="2017" name="Genome Announc.">
        <title>Draft genome sequence of Paludibacter jiangxiensis NM7(T), a propionate-producing fermentative bacterium.</title>
        <authorList>
            <person name="Qiu Y.-L."/>
            <person name="Tourlousse D.M."/>
            <person name="Matsuura N."/>
            <person name="Ohashi A."/>
            <person name="Sekiguchi Y."/>
        </authorList>
    </citation>
    <scope>NUCLEOTIDE SEQUENCE [LARGE SCALE GENOMIC DNA]</scope>
    <source>
        <strain evidence="12">NM7</strain>
    </source>
</reference>
<evidence type="ECO:0000256" key="1">
    <source>
        <dbReference type="ARBA" id="ARBA00004141"/>
    </source>
</evidence>
<feature type="domain" description="Cation efflux protein transmembrane" evidence="9">
    <location>
        <begin position="17"/>
        <end position="205"/>
    </location>
</feature>
<evidence type="ECO:0000256" key="8">
    <source>
        <dbReference type="SAM" id="Phobius"/>
    </source>
</evidence>
<dbReference type="EMBL" id="BDCR01000001">
    <property type="protein sequence ID" value="GAT61948.1"/>
    <property type="molecule type" value="Genomic_DNA"/>
</dbReference>
<feature type="domain" description="Cation efflux protein cytoplasmic" evidence="10">
    <location>
        <begin position="211"/>
        <end position="284"/>
    </location>
</feature>
<evidence type="ECO:0000256" key="5">
    <source>
        <dbReference type="ARBA" id="ARBA00022833"/>
    </source>
</evidence>
<dbReference type="InterPro" id="IPR027469">
    <property type="entry name" value="Cation_efflux_TMD_sf"/>
</dbReference>
<gene>
    <name evidence="11" type="ORF">PJIAN_1537</name>
</gene>
<dbReference type="RefSeq" id="WP_068701752.1">
    <property type="nucleotide sequence ID" value="NZ_BDCR01000001.1"/>
</dbReference>
<dbReference type="NCBIfam" id="TIGR01297">
    <property type="entry name" value="CDF"/>
    <property type="match status" value="1"/>
</dbReference>
<dbReference type="SUPFAM" id="SSF161111">
    <property type="entry name" value="Cation efflux protein transmembrane domain-like"/>
    <property type="match status" value="1"/>
</dbReference>
<dbReference type="Pfam" id="PF01545">
    <property type="entry name" value="Cation_efflux"/>
    <property type="match status" value="1"/>
</dbReference>
<keyword evidence="3" id="KW-0813">Transport</keyword>
<keyword evidence="5" id="KW-0862">Zinc</keyword>
<feature type="transmembrane region" description="Helical" evidence="8">
    <location>
        <begin position="117"/>
        <end position="135"/>
    </location>
</feature>
<name>A0A170YNY8_9BACT</name>
<feature type="transmembrane region" description="Helical" evidence="8">
    <location>
        <begin position="12"/>
        <end position="36"/>
    </location>
</feature>
<dbReference type="InterPro" id="IPR027470">
    <property type="entry name" value="Cation_efflux_CTD"/>
</dbReference>
<organism evidence="11 12">
    <name type="scientific">Paludibacter jiangxiensis</name>
    <dbReference type="NCBI Taxonomy" id="681398"/>
    <lineage>
        <taxon>Bacteria</taxon>
        <taxon>Pseudomonadati</taxon>
        <taxon>Bacteroidota</taxon>
        <taxon>Bacteroidia</taxon>
        <taxon>Bacteroidales</taxon>
        <taxon>Paludibacteraceae</taxon>
        <taxon>Paludibacter</taxon>
    </lineage>
</organism>